<sequence length="249" mass="27244">MPIFGLGLHLIVAIFFAIHVVRTGRQLYWLAILFMFPLLGSIVYFGAVFLPHSRIERGLRKTSAAIQQKLDPGREMREARAAFDLTPTAHNQMRLAAALFDAGEYALAAEQYDACLKGPFAGDAEIGLGAARAKLANRQPQAAITTLLALRAKHPGFRPEQVSLVLGDALDAAGRTDDAGAEYEVAAQRFSSVETRAALALWAIAQGRRALAERELKALDHARKHMPGHTRDLHRDLFIRLDAARASIS</sequence>
<keyword evidence="1" id="KW-1133">Transmembrane helix</keyword>
<dbReference type="RefSeq" id="WP_099787397.1">
    <property type="nucleotide sequence ID" value="NZ_JBHLYV010000001.1"/>
</dbReference>
<dbReference type="PIRSF" id="PIRSF030959">
    <property type="entry name" value="UCP030959"/>
    <property type="match status" value="1"/>
</dbReference>
<name>A0A2G8TLL8_9BURK</name>
<proteinExistence type="predicted"/>
<dbReference type="Gene3D" id="1.25.40.10">
    <property type="entry name" value="Tetratricopeptide repeat domain"/>
    <property type="match status" value="1"/>
</dbReference>
<accession>A0A2G8TLL8</accession>
<dbReference type="AlphaFoldDB" id="A0A2G8TLL8"/>
<dbReference type="InterPro" id="IPR011990">
    <property type="entry name" value="TPR-like_helical_dom_sf"/>
</dbReference>
<dbReference type="SUPFAM" id="SSF48452">
    <property type="entry name" value="TPR-like"/>
    <property type="match status" value="1"/>
</dbReference>
<keyword evidence="3" id="KW-1185">Reference proteome</keyword>
<organism evidence="2 3">
    <name type="scientific">Massilia eurypsychrophila</name>
    <dbReference type="NCBI Taxonomy" id="1485217"/>
    <lineage>
        <taxon>Bacteria</taxon>
        <taxon>Pseudomonadati</taxon>
        <taxon>Pseudomonadota</taxon>
        <taxon>Betaproteobacteria</taxon>
        <taxon>Burkholderiales</taxon>
        <taxon>Oxalobacteraceae</taxon>
        <taxon>Telluria group</taxon>
        <taxon>Massilia</taxon>
    </lineage>
</organism>
<evidence type="ECO:0008006" key="4">
    <source>
        <dbReference type="Google" id="ProtNLM"/>
    </source>
</evidence>
<evidence type="ECO:0000256" key="1">
    <source>
        <dbReference type="SAM" id="Phobius"/>
    </source>
</evidence>
<reference evidence="2 3" key="1">
    <citation type="submission" date="2017-10" db="EMBL/GenBank/DDBJ databases">
        <title>Massilia psychrophilum sp. nov., a novel purple-pigmented bacterium isolated from Tianshan glacier, Xinjiang Municipality, China.</title>
        <authorList>
            <person name="Wang H."/>
        </authorList>
    </citation>
    <scope>NUCLEOTIDE SEQUENCE [LARGE SCALE GENOMIC DNA]</scope>
    <source>
        <strain evidence="2 3">JCM 30074</strain>
    </source>
</reference>
<dbReference type="OrthoDB" id="7559170at2"/>
<dbReference type="EMBL" id="PDOC01000002">
    <property type="protein sequence ID" value="PIL46508.1"/>
    <property type="molecule type" value="Genomic_DNA"/>
</dbReference>
<comment type="caution">
    <text evidence="2">The sequence shown here is derived from an EMBL/GenBank/DDBJ whole genome shotgun (WGS) entry which is preliminary data.</text>
</comment>
<gene>
    <name evidence="2" type="ORF">CR105_05460</name>
</gene>
<keyword evidence="1" id="KW-0812">Transmembrane</keyword>
<evidence type="ECO:0000313" key="2">
    <source>
        <dbReference type="EMBL" id="PIL46508.1"/>
    </source>
</evidence>
<dbReference type="InterPro" id="IPR014562">
    <property type="entry name" value="UCP030959_TPR_rpt-cont"/>
</dbReference>
<keyword evidence="1" id="KW-0472">Membrane</keyword>
<feature type="transmembrane region" description="Helical" evidence="1">
    <location>
        <begin position="27"/>
        <end position="50"/>
    </location>
</feature>
<protein>
    <recommendedName>
        <fullName evidence="4">Cardiolipin synthase N-terminal domain-containing protein</fullName>
    </recommendedName>
</protein>
<evidence type="ECO:0000313" key="3">
    <source>
        <dbReference type="Proteomes" id="UP000230390"/>
    </source>
</evidence>
<dbReference type="Proteomes" id="UP000230390">
    <property type="component" value="Unassembled WGS sequence"/>
</dbReference>